<feature type="compositionally biased region" description="Gly residues" evidence="11">
    <location>
        <begin position="43"/>
        <end position="53"/>
    </location>
</feature>
<feature type="region of interest" description="Disordered" evidence="11">
    <location>
        <begin position="627"/>
        <end position="675"/>
    </location>
</feature>
<name>A0AAV1E569_OLDCO</name>
<feature type="coiled-coil region" evidence="10">
    <location>
        <begin position="986"/>
        <end position="1013"/>
    </location>
</feature>
<evidence type="ECO:0000256" key="7">
    <source>
        <dbReference type="ARBA" id="ARBA00023054"/>
    </source>
</evidence>
<feature type="region of interest" description="Disordered" evidence="11">
    <location>
        <begin position="1469"/>
        <end position="1499"/>
    </location>
</feature>
<evidence type="ECO:0000313" key="13">
    <source>
        <dbReference type="EMBL" id="CAI9115325.1"/>
    </source>
</evidence>
<comment type="subcellular location">
    <subcellularLocation>
        <location evidence="1">Cell membrane</location>
        <topology evidence="1">Single-pass membrane protein</topology>
    </subcellularLocation>
    <subcellularLocation>
        <location evidence="2">Endoplasmic reticulum membrane</location>
        <topology evidence="2">Single-pass membrane protein</topology>
    </subcellularLocation>
</comment>
<dbReference type="InterPro" id="IPR055282">
    <property type="entry name" value="PPI1-4"/>
</dbReference>
<keyword evidence="5" id="KW-0256">Endoplasmic reticulum</keyword>
<feature type="coiled-coil region" evidence="10">
    <location>
        <begin position="1102"/>
        <end position="1164"/>
    </location>
</feature>
<feature type="transmembrane region" description="Helical" evidence="12">
    <location>
        <begin position="1507"/>
        <end position="1529"/>
    </location>
</feature>
<feature type="compositionally biased region" description="Polar residues" evidence="11">
    <location>
        <begin position="8"/>
        <end position="25"/>
    </location>
</feature>
<dbReference type="PANTHER" id="PTHR32219">
    <property type="entry name" value="RNA-BINDING PROTEIN YLMH-RELATED"/>
    <property type="match status" value="1"/>
</dbReference>
<feature type="compositionally biased region" description="Basic and acidic residues" evidence="11">
    <location>
        <begin position="143"/>
        <end position="153"/>
    </location>
</feature>
<evidence type="ECO:0000256" key="9">
    <source>
        <dbReference type="ARBA" id="ARBA00038080"/>
    </source>
</evidence>
<feature type="compositionally biased region" description="Basic and acidic residues" evidence="11">
    <location>
        <begin position="119"/>
        <end position="133"/>
    </location>
</feature>
<keyword evidence="4 12" id="KW-0812">Transmembrane</keyword>
<evidence type="ECO:0000256" key="5">
    <source>
        <dbReference type="ARBA" id="ARBA00022824"/>
    </source>
</evidence>
<feature type="region of interest" description="Disordered" evidence="11">
    <location>
        <begin position="1"/>
        <end position="25"/>
    </location>
</feature>
<evidence type="ECO:0000256" key="3">
    <source>
        <dbReference type="ARBA" id="ARBA00022475"/>
    </source>
</evidence>
<feature type="compositionally biased region" description="Basic residues" evidence="11">
    <location>
        <begin position="1425"/>
        <end position="1434"/>
    </location>
</feature>
<reference evidence="13" key="1">
    <citation type="submission" date="2023-03" db="EMBL/GenBank/DDBJ databases">
        <authorList>
            <person name="Julca I."/>
        </authorList>
    </citation>
    <scope>NUCLEOTIDE SEQUENCE</scope>
</reference>
<proteinExistence type="inferred from homology"/>
<feature type="compositionally biased region" description="Basic and acidic residues" evidence="11">
    <location>
        <begin position="1409"/>
        <end position="1424"/>
    </location>
</feature>
<comment type="similarity">
    <text evidence="9">Belongs to the plant Proton pump-interactor protein family.</text>
</comment>
<feature type="compositionally biased region" description="Basic and acidic residues" evidence="11">
    <location>
        <begin position="627"/>
        <end position="640"/>
    </location>
</feature>
<evidence type="ECO:0000256" key="12">
    <source>
        <dbReference type="SAM" id="Phobius"/>
    </source>
</evidence>
<evidence type="ECO:0000256" key="6">
    <source>
        <dbReference type="ARBA" id="ARBA00022989"/>
    </source>
</evidence>
<dbReference type="GO" id="GO:0005886">
    <property type="term" value="C:plasma membrane"/>
    <property type="evidence" value="ECO:0007669"/>
    <property type="project" value="UniProtKB-SubCell"/>
</dbReference>
<feature type="compositionally biased region" description="Basic and acidic residues" evidence="11">
    <location>
        <begin position="921"/>
        <end position="935"/>
    </location>
</feature>
<evidence type="ECO:0000313" key="14">
    <source>
        <dbReference type="Proteomes" id="UP001161247"/>
    </source>
</evidence>
<evidence type="ECO:0000256" key="1">
    <source>
        <dbReference type="ARBA" id="ARBA00004162"/>
    </source>
</evidence>
<dbReference type="Proteomes" id="UP001161247">
    <property type="component" value="Chromosome 8"/>
</dbReference>
<dbReference type="PANTHER" id="PTHR32219:SF3">
    <property type="entry name" value="CALPONIN-LIKE DOMAIN PROTEIN"/>
    <property type="match status" value="1"/>
</dbReference>
<evidence type="ECO:0000256" key="11">
    <source>
        <dbReference type="SAM" id="MobiDB-lite"/>
    </source>
</evidence>
<feature type="region of interest" description="Disordered" evidence="11">
    <location>
        <begin position="1409"/>
        <end position="1452"/>
    </location>
</feature>
<evidence type="ECO:0000256" key="4">
    <source>
        <dbReference type="ARBA" id="ARBA00022692"/>
    </source>
</evidence>
<accession>A0AAV1E569</accession>
<keyword evidence="14" id="KW-1185">Reference proteome</keyword>
<evidence type="ECO:0000256" key="10">
    <source>
        <dbReference type="SAM" id="Coils"/>
    </source>
</evidence>
<feature type="compositionally biased region" description="Polar residues" evidence="11">
    <location>
        <begin position="590"/>
        <end position="613"/>
    </location>
</feature>
<feature type="region of interest" description="Disordered" evidence="11">
    <location>
        <begin position="586"/>
        <end position="613"/>
    </location>
</feature>
<evidence type="ECO:0000256" key="2">
    <source>
        <dbReference type="ARBA" id="ARBA00004389"/>
    </source>
</evidence>
<feature type="compositionally biased region" description="Polar residues" evidence="11">
    <location>
        <begin position="1442"/>
        <end position="1452"/>
    </location>
</feature>
<keyword evidence="3" id="KW-1003">Cell membrane</keyword>
<sequence>MGMPAESEVSSNGNVCDNDNDNLSASGAVKLVSSDCKGNGVIIQGGDGDGGGGGEDHSGTGKQGVNFSSDDTNPNLNVFVPSNDDSSIPVPVSEPSDGNDDNGDSNEGLSEDVPNGKHTATEVDHGSPSKSDVDGDYDSVDTLNRDSLNKADDVESDSFPGAATKVILDNGSVSGEMDFKSSAASELDDQETEVAPLALESVTEGVDPNEPGQEELPGPDVDVNGANSLVLDSATVLLDNGTESLHVNREPQEDAILVSSICSKSSEGVVDSEPSAAASVEDHQDSEVAAGFSLESVVVKVDSHEPDLAATESGDVLHEPEDDVSVLISSESVEVDDFSQSASTKQQIDDAHGNLPAGTVMFLQNGTVEDSAVHHVIDPEPSPAPEHYNQKPEDAAADLESDVHSVVLLDTTRSADEPQEEISVMFTNKCLEADASQSAITIQQNAGTDDRTAGTQVILQNGEAEESVVCKLVHHEIGSEASPPPGHDGQESEVPASLLESDVDIVHSHKPELAVDKLQEDNILPISSKSSEADVSQSTTAEHNLKSFNNELVGPQESDATCSDPQQAEVQLDTELVTLAEQAKPEVLDQLQSSPVDISETSTELPSGPQQHQQTFDAIVESVPSGLDKENEAEQSKYEVDLTSSTETTIGTVPSHTEDHLSVPPSSGGSQDVNEMNELDESSASGYGLSSSPISRDDKVQHEINVDAARYPDIEVPDEISVKLPEIAREHETALEAVISAESNVINTDEVTESATDLGSEISKIPEGGISCPATDERSADIVTSKDVSDEKFVHSMHACSADITTPITEFELGITDSRGKVSIHHVDDASDAPKVVILHEPTATHSVPSHAEGRPAVDEMNSATMDSEDCALACKPEVSDNSIAADENTPNSILKIKDGEQEGHQLPESDIQNDDKLIGQESESVEKSHSDETSMRLLDSSTGDALAGQDASVGLLTRPFQFLIKIPRFDDSNIREQIKHAQLQVDEKTKIRDDFRQEIQKLKENCYDYSAEREAAWSDARSSKRSLKAKRVEIDSLQVVINKVKNAISVEDIDARIYHMEHMIQHETLPLKEEKQYIREIKLLKQHREQLSSSIGNQDEVQQALNERGEIEERLKILRKELEHLKDEVFKKDAIARAAEKKFENENTKFKELRAQFEQANDTRQLAWQHLQSLRKDLYDKNKLFRTYKDNAAAASDFAATRDTEALHRLCHNQVETIMDLWNKDDEFRKEYVKCNVRSTVRRLGTLDGRSLGPDEEPPVLPSFEWLDRSVSKPTNTVSVVETPLPKQVNQTKPVKNVLAAEHKKVTEGEEKNQTSKNTEVVRQTQTLGNGTGPTVLQVRERNDEISEKEYIPTKEELELARKEEELRKKESEAKLREQRRVEEKLKALEAVERKKRIAEKAQMRAELRAQKEAEQKEKEREKRLRKKERKKGNGSEVLDGNNTGESTPSSEIVAETIKEAEVKDAFAASSASKRPQKPSLITKQSKAKSIPPPLRNRNKKKMQQWMWIIVTCSLVIVLFVLGNVGFFSNISNLKQRNLYSL</sequence>
<feature type="region of interest" description="Disordered" evidence="11">
    <location>
        <begin position="1307"/>
        <end position="1336"/>
    </location>
</feature>
<feature type="compositionally biased region" description="Polar residues" evidence="11">
    <location>
        <begin position="63"/>
        <end position="76"/>
    </location>
</feature>
<protein>
    <submittedName>
        <fullName evidence="13">OLC1v1016203C1</fullName>
    </submittedName>
</protein>
<feature type="compositionally biased region" description="Polar residues" evidence="11">
    <location>
        <begin position="664"/>
        <end position="674"/>
    </location>
</feature>
<dbReference type="GO" id="GO:0005789">
    <property type="term" value="C:endoplasmic reticulum membrane"/>
    <property type="evidence" value="ECO:0007669"/>
    <property type="project" value="UniProtKB-SubCell"/>
</dbReference>
<feature type="region of interest" description="Disordered" evidence="11">
    <location>
        <begin position="921"/>
        <end position="940"/>
    </location>
</feature>
<feature type="region of interest" description="Disordered" evidence="11">
    <location>
        <begin position="38"/>
        <end position="163"/>
    </location>
</feature>
<keyword evidence="7 10" id="KW-0175">Coiled coil</keyword>
<feature type="compositionally biased region" description="Polar residues" evidence="11">
    <location>
        <begin position="1471"/>
        <end position="1486"/>
    </location>
</feature>
<feature type="compositionally biased region" description="Polar residues" evidence="11">
    <location>
        <begin position="1316"/>
        <end position="1336"/>
    </location>
</feature>
<keyword evidence="8 12" id="KW-0472">Membrane</keyword>
<dbReference type="EMBL" id="OX459125">
    <property type="protein sequence ID" value="CAI9115325.1"/>
    <property type="molecule type" value="Genomic_DNA"/>
</dbReference>
<organism evidence="13 14">
    <name type="scientific">Oldenlandia corymbosa var. corymbosa</name>
    <dbReference type="NCBI Taxonomy" id="529605"/>
    <lineage>
        <taxon>Eukaryota</taxon>
        <taxon>Viridiplantae</taxon>
        <taxon>Streptophyta</taxon>
        <taxon>Embryophyta</taxon>
        <taxon>Tracheophyta</taxon>
        <taxon>Spermatophyta</taxon>
        <taxon>Magnoliopsida</taxon>
        <taxon>eudicotyledons</taxon>
        <taxon>Gunneridae</taxon>
        <taxon>Pentapetalae</taxon>
        <taxon>asterids</taxon>
        <taxon>lamiids</taxon>
        <taxon>Gentianales</taxon>
        <taxon>Rubiaceae</taxon>
        <taxon>Rubioideae</taxon>
        <taxon>Spermacoceae</taxon>
        <taxon>Hedyotis-Oldenlandia complex</taxon>
        <taxon>Oldenlandia</taxon>
    </lineage>
</organism>
<feature type="compositionally biased region" description="Polar residues" evidence="11">
    <location>
        <begin position="642"/>
        <end position="655"/>
    </location>
</feature>
<evidence type="ECO:0000256" key="8">
    <source>
        <dbReference type="ARBA" id="ARBA00023136"/>
    </source>
</evidence>
<keyword evidence="6 12" id="KW-1133">Transmembrane helix</keyword>
<gene>
    <name evidence="13" type="ORF">OLC1_LOCUS21876</name>
</gene>